<proteinExistence type="predicted"/>
<dbReference type="Gene3D" id="3.30.420.10">
    <property type="entry name" value="Ribonuclease H-like superfamily/Ribonuclease H"/>
    <property type="match status" value="1"/>
</dbReference>
<dbReference type="PANTHER" id="PTHR47074:SF11">
    <property type="entry name" value="REVERSE TRANSCRIPTASE-LIKE PROTEIN"/>
    <property type="match status" value="1"/>
</dbReference>
<dbReference type="InterPro" id="IPR012337">
    <property type="entry name" value="RNaseH-like_sf"/>
</dbReference>
<dbReference type="Pfam" id="PF13456">
    <property type="entry name" value="RVT_3"/>
    <property type="match status" value="1"/>
</dbReference>
<name>A0ABU6XD33_9FABA</name>
<reference evidence="2 3" key="1">
    <citation type="journal article" date="2023" name="Plants (Basel)">
        <title>Bridging the Gap: Combining Genomics and Transcriptomics Approaches to Understand Stylosanthes scabra, an Orphan Legume from the Brazilian Caatinga.</title>
        <authorList>
            <person name="Ferreira-Neto J.R.C."/>
            <person name="da Silva M.D."/>
            <person name="Binneck E."/>
            <person name="de Melo N.F."/>
            <person name="da Silva R.H."/>
            <person name="de Melo A.L.T.M."/>
            <person name="Pandolfi V."/>
            <person name="Bustamante F.O."/>
            <person name="Brasileiro-Vidal A.C."/>
            <person name="Benko-Iseppon A.M."/>
        </authorList>
    </citation>
    <scope>NUCLEOTIDE SEQUENCE [LARGE SCALE GENOMIC DNA]</scope>
    <source>
        <tissue evidence="2">Leaves</tissue>
    </source>
</reference>
<dbReference type="SUPFAM" id="SSF53098">
    <property type="entry name" value="Ribonuclease H-like"/>
    <property type="match status" value="1"/>
</dbReference>
<organism evidence="2 3">
    <name type="scientific">Stylosanthes scabra</name>
    <dbReference type="NCBI Taxonomy" id="79078"/>
    <lineage>
        <taxon>Eukaryota</taxon>
        <taxon>Viridiplantae</taxon>
        <taxon>Streptophyta</taxon>
        <taxon>Embryophyta</taxon>
        <taxon>Tracheophyta</taxon>
        <taxon>Spermatophyta</taxon>
        <taxon>Magnoliopsida</taxon>
        <taxon>eudicotyledons</taxon>
        <taxon>Gunneridae</taxon>
        <taxon>Pentapetalae</taxon>
        <taxon>rosids</taxon>
        <taxon>fabids</taxon>
        <taxon>Fabales</taxon>
        <taxon>Fabaceae</taxon>
        <taxon>Papilionoideae</taxon>
        <taxon>50 kb inversion clade</taxon>
        <taxon>dalbergioids sensu lato</taxon>
        <taxon>Dalbergieae</taxon>
        <taxon>Pterocarpus clade</taxon>
        <taxon>Stylosanthes</taxon>
    </lineage>
</organism>
<evidence type="ECO:0000259" key="1">
    <source>
        <dbReference type="Pfam" id="PF13456"/>
    </source>
</evidence>
<keyword evidence="3" id="KW-1185">Reference proteome</keyword>
<feature type="domain" description="RNase H type-1" evidence="1">
    <location>
        <begin position="19"/>
        <end position="130"/>
    </location>
</feature>
<dbReference type="CDD" id="cd06222">
    <property type="entry name" value="RNase_H_like"/>
    <property type="match status" value="1"/>
</dbReference>
<dbReference type="Proteomes" id="UP001341840">
    <property type="component" value="Unassembled WGS sequence"/>
</dbReference>
<accession>A0ABU6XD33</accession>
<sequence>MPQLKDKWESPPTNLRKINVDVATNGRVNGGVGAVVRDEMGFILAAATWPIPFPLKAHEAEALVAYWGLQLAKDCCFTEVILESDNIEVVKALKHGSSNETCFGSFIADTHSLIGSFRNVIFSHVKRDETKLLMSLLNLLLPIQIVCGWKRHPTMFKI</sequence>
<evidence type="ECO:0000313" key="2">
    <source>
        <dbReference type="EMBL" id="MED6195114.1"/>
    </source>
</evidence>
<comment type="caution">
    <text evidence="2">The sequence shown here is derived from an EMBL/GenBank/DDBJ whole genome shotgun (WGS) entry which is preliminary data.</text>
</comment>
<dbReference type="PANTHER" id="PTHR47074">
    <property type="entry name" value="BNAC02G40300D PROTEIN"/>
    <property type="match status" value="1"/>
</dbReference>
<dbReference type="InterPro" id="IPR044730">
    <property type="entry name" value="RNase_H-like_dom_plant"/>
</dbReference>
<dbReference type="InterPro" id="IPR052929">
    <property type="entry name" value="RNase_H-like_EbsB-rel"/>
</dbReference>
<dbReference type="InterPro" id="IPR036397">
    <property type="entry name" value="RNaseH_sf"/>
</dbReference>
<evidence type="ECO:0000313" key="3">
    <source>
        <dbReference type="Proteomes" id="UP001341840"/>
    </source>
</evidence>
<gene>
    <name evidence="2" type="ORF">PIB30_034955</name>
</gene>
<protein>
    <recommendedName>
        <fullName evidence="1">RNase H type-1 domain-containing protein</fullName>
    </recommendedName>
</protein>
<dbReference type="InterPro" id="IPR002156">
    <property type="entry name" value="RNaseH_domain"/>
</dbReference>
<dbReference type="EMBL" id="JASCZI010211613">
    <property type="protein sequence ID" value="MED6195114.1"/>
    <property type="molecule type" value="Genomic_DNA"/>
</dbReference>